<sequence>MSGKQLPLWALTPKEEKEAYANWKKSAYQHCDDDVKNFAACSKAAGISVTLKCRGLHNKMYACIESYQTKENLDLEYDKVIERKRQKKD</sequence>
<keyword evidence="3" id="KW-0496">Mitochondrion</keyword>
<organism evidence="4 5">
    <name type="scientific">Saccharomycopsis crataegensis</name>
    <dbReference type="NCBI Taxonomy" id="43959"/>
    <lineage>
        <taxon>Eukaryota</taxon>
        <taxon>Fungi</taxon>
        <taxon>Dikarya</taxon>
        <taxon>Ascomycota</taxon>
        <taxon>Saccharomycotina</taxon>
        <taxon>Saccharomycetes</taxon>
        <taxon>Saccharomycopsidaceae</taxon>
        <taxon>Saccharomycopsis</taxon>
    </lineage>
</organism>
<keyword evidence="3" id="KW-0143">Chaperone</keyword>
<accession>A0AAV5QHC9</accession>
<proteinExistence type="inferred from homology"/>
<evidence type="ECO:0000313" key="5">
    <source>
        <dbReference type="Proteomes" id="UP001360560"/>
    </source>
</evidence>
<dbReference type="GO" id="GO:0005743">
    <property type="term" value="C:mitochondrial inner membrane"/>
    <property type="evidence" value="ECO:0007669"/>
    <property type="project" value="UniProtKB-SubCell"/>
</dbReference>
<gene>
    <name evidence="4" type="ORF">DASC09_013940</name>
</gene>
<dbReference type="Proteomes" id="UP001360560">
    <property type="component" value="Unassembled WGS sequence"/>
</dbReference>
<reference evidence="4 5" key="1">
    <citation type="journal article" date="2023" name="Elife">
        <title>Identification of key yeast species and microbe-microbe interactions impacting larval growth of Drosophila in the wild.</title>
        <authorList>
            <person name="Mure A."/>
            <person name="Sugiura Y."/>
            <person name="Maeda R."/>
            <person name="Honda K."/>
            <person name="Sakurai N."/>
            <person name="Takahashi Y."/>
            <person name="Watada M."/>
            <person name="Katoh T."/>
            <person name="Gotoh A."/>
            <person name="Gotoh Y."/>
            <person name="Taniguchi I."/>
            <person name="Nakamura K."/>
            <person name="Hayashi T."/>
            <person name="Katayama T."/>
            <person name="Uemura T."/>
            <person name="Hattori Y."/>
        </authorList>
    </citation>
    <scope>NUCLEOTIDE SEQUENCE [LARGE SCALE GENOMIC DNA]</scope>
    <source>
        <strain evidence="4 5">SC-9</strain>
    </source>
</reference>
<evidence type="ECO:0000256" key="2">
    <source>
        <dbReference type="ARBA" id="ARBA00023157"/>
    </source>
</evidence>
<evidence type="ECO:0000313" key="4">
    <source>
        <dbReference type="EMBL" id="GMM34069.1"/>
    </source>
</evidence>
<keyword evidence="3" id="KW-0472">Membrane</keyword>
<dbReference type="GeneID" id="90072048"/>
<comment type="caution">
    <text evidence="4">The sequence shown here is derived from an EMBL/GenBank/DDBJ whole genome shotgun (WGS) entry which is preliminary data.</text>
</comment>
<dbReference type="InterPro" id="IPR013892">
    <property type="entry name" value="Cyt_c_biogenesis_Cmc1-like"/>
</dbReference>
<evidence type="ECO:0000256" key="1">
    <source>
        <dbReference type="ARBA" id="ARBA00007347"/>
    </source>
</evidence>
<comment type="subcellular location">
    <subcellularLocation>
        <location evidence="3">Mitochondrion inner membrane</location>
    </subcellularLocation>
</comment>
<comment type="function">
    <text evidence="3">Required for mitochondrial cytochrome c oxidase (COX) assembly and respiration.</text>
</comment>
<protein>
    <recommendedName>
        <fullName evidence="3">COX assembly mitochondrial protein</fullName>
    </recommendedName>
</protein>
<dbReference type="EMBL" id="BTFZ01000002">
    <property type="protein sequence ID" value="GMM34069.1"/>
    <property type="molecule type" value="Genomic_DNA"/>
</dbReference>
<keyword evidence="2" id="KW-1015">Disulfide bond</keyword>
<dbReference type="RefSeq" id="XP_064851069.1">
    <property type="nucleotide sequence ID" value="XM_064994997.1"/>
</dbReference>
<dbReference type="Pfam" id="PF08583">
    <property type="entry name" value="Cmc1"/>
    <property type="match status" value="1"/>
</dbReference>
<dbReference type="AlphaFoldDB" id="A0AAV5QHC9"/>
<keyword evidence="5" id="KW-1185">Reference proteome</keyword>
<evidence type="ECO:0000256" key="3">
    <source>
        <dbReference type="RuleBase" id="RU364104"/>
    </source>
</evidence>
<comment type="similarity">
    <text evidence="1 3">Belongs to the CMC family.</text>
</comment>
<name>A0AAV5QHC9_9ASCO</name>
<keyword evidence="3" id="KW-0999">Mitochondrion inner membrane</keyword>